<name>A0A2P5EAF8_TREOI</name>
<protein>
    <submittedName>
        <fullName evidence="2">Uncharacterized protein</fullName>
    </submittedName>
</protein>
<dbReference type="EMBL" id="JXTC01000193">
    <property type="protein sequence ID" value="PON82533.1"/>
    <property type="molecule type" value="Genomic_DNA"/>
</dbReference>
<feature type="region of interest" description="Disordered" evidence="1">
    <location>
        <begin position="23"/>
        <end position="77"/>
    </location>
</feature>
<reference evidence="3" key="1">
    <citation type="submission" date="2016-06" db="EMBL/GenBank/DDBJ databases">
        <title>Parallel loss of symbiosis genes in relatives of nitrogen-fixing non-legume Parasponia.</title>
        <authorList>
            <person name="Van Velzen R."/>
            <person name="Holmer R."/>
            <person name="Bu F."/>
            <person name="Rutten L."/>
            <person name="Van Zeijl A."/>
            <person name="Liu W."/>
            <person name="Santuari L."/>
            <person name="Cao Q."/>
            <person name="Sharma T."/>
            <person name="Shen D."/>
            <person name="Roswanjaya Y."/>
            <person name="Wardhani T."/>
            <person name="Kalhor M.S."/>
            <person name="Jansen J."/>
            <person name="Van den Hoogen J."/>
            <person name="Gungor B."/>
            <person name="Hartog M."/>
            <person name="Hontelez J."/>
            <person name="Verver J."/>
            <person name="Yang W.-C."/>
            <person name="Schijlen E."/>
            <person name="Repin R."/>
            <person name="Schilthuizen M."/>
            <person name="Schranz E."/>
            <person name="Heidstra R."/>
            <person name="Miyata K."/>
            <person name="Fedorova E."/>
            <person name="Kohlen W."/>
            <person name="Bisseling T."/>
            <person name="Smit S."/>
            <person name="Geurts R."/>
        </authorList>
    </citation>
    <scope>NUCLEOTIDE SEQUENCE [LARGE SCALE GENOMIC DNA]</scope>
    <source>
        <strain evidence="3">cv. RG33-2</strain>
    </source>
</reference>
<sequence>MMQAANCSDKIRGRPITLRRLALHHSQTSSSRGRKRAVALTSLTSQRTTTRDLPPRPPHKRNHSEHRREVTHTRVARSMFKRVRRSADDLDCEHGSDLCDCLKQ</sequence>
<proteinExistence type="predicted"/>
<dbReference type="Proteomes" id="UP000237000">
    <property type="component" value="Unassembled WGS sequence"/>
</dbReference>
<keyword evidence="3" id="KW-1185">Reference proteome</keyword>
<comment type="caution">
    <text evidence="2">The sequence shown here is derived from an EMBL/GenBank/DDBJ whole genome shotgun (WGS) entry which is preliminary data.</text>
</comment>
<evidence type="ECO:0000313" key="3">
    <source>
        <dbReference type="Proteomes" id="UP000237000"/>
    </source>
</evidence>
<organism evidence="2 3">
    <name type="scientific">Trema orientale</name>
    <name type="common">Charcoal tree</name>
    <name type="synonym">Celtis orientalis</name>
    <dbReference type="NCBI Taxonomy" id="63057"/>
    <lineage>
        <taxon>Eukaryota</taxon>
        <taxon>Viridiplantae</taxon>
        <taxon>Streptophyta</taxon>
        <taxon>Embryophyta</taxon>
        <taxon>Tracheophyta</taxon>
        <taxon>Spermatophyta</taxon>
        <taxon>Magnoliopsida</taxon>
        <taxon>eudicotyledons</taxon>
        <taxon>Gunneridae</taxon>
        <taxon>Pentapetalae</taxon>
        <taxon>rosids</taxon>
        <taxon>fabids</taxon>
        <taxon>Rosales</taxon>
        <taxon>Cannabaceae</taxon>
        <taxon>Trema</taxon>
    </lineage>
</organism>
<gene>
    <name evidence="2" type="ORF">TorRG33x02_216870</name>
</gene>
<dbReference type="AlphaFoldDB" id="A0A2P5EAF8"/>
<dbReference type="InParanoid" id="A0A2P5EAF8"/>
<evidence type="ECO:0000256" key="1">
    <source>
        <dbReference type="SAM" id="MobiDB-lite"/>
    </source>
</evidence>
<evidence type="ECO:0000313" key="2">
    <source>
        <dbReference type="EMBL" id="PON82533.1"/>
    </source>
</evidence>
<accession>A0A2P5EAF8</accession>